<feature type="domain" description="FHA" evidence="3">
    <location>
        <begin position="69"/>
        <end position="118"/>
    </location>
</feature>
<organism evidence="4 5">
    <name type="scientific">Actinocatenispora thailandica</name>
    <dbReference type="NCBI Taxonomy" id="227318"/>
    <lineage>
        <taxon>Bacteria</taxon>
        <taxon>Bacillati</taxon>
        <taxon>Actinomycetota</taxon>
        <taxon>Actinomycetes</taxon>
        <taxon>Micromonosporales</taxon>
        <taxon>Micromonosporaceae</taxon>
        <taxon>Actinocatenispora</taxon>
    </lineage>
</organism>
<dbReference type="KEGG" id="atl:Athai_32070"/>
<gene>
    <name evidence="4" type="ORF">Athai_32070</name>
</gene>
<dbReference type="AlphaFoldDB" id="A0A7R7HY05"/>
<evidence type="ECO:0000313" key="4">
    <source>
        <dbReference type="EMBL" id="BCJ35704.1"/>
    </source>
</evidence>
<evidence type="ECO:0000313" key="5">
    <source>
        <dbReference type="Proteomes" id="UP000611640"/>
    </source>
</evidence>
<dbReference type="InterPro" id="IPR000253">
    <property type="entry name" value="FHA_dom"/>
</dbReference>
<dbReference type="InterPro" id="IPR050923">
    <property type="entry name" value="Cell_Proc_Reg/RNA_Proc"/>
</dbReference>
<dbReference type="PANTHER" id="PTHR23308">
    <property type="entry name" value="NUCLEAR INHIBITOR OF PROTEIN PHOSPHATASE-1"/>
    <property type="match status" value="1"/>
</dbReference>
<keyword evidence="5" id="KW-1185">Reference proteome</keyword>
<reference evidence="4 5" key="1">
    <citation type="submission" date="2020-08" db="EMBL/GenBank/DDBJ databases">
        <title>Whole genome shotgun sequence of Actinocatenispora thailandica NBRC 105041.</title>
        <authorList>
            <person name="Komaki H."/>
            <person name="Tamura T."/>
        </authorList>
    </citation>
    <scope>NUCLEOTIDE SEQUENCE [LARGE SCALE GENOMIC DNA]</scope>
    <source>
        <strain evidence="4 5">NBRC 105041</strain>
    </source>
</reference>
<dbReference type="Pfam" id="PF00498">
    <property type="entry name" value="FHA"/>
    <property type="match status" value="1"/>
</dbReference>
<proteinExistence type="predicted"/>
<dbReference type="EMBL" id="AP023355">
    <property type="protein sequence ID" value="BCJ35704.1"/>
    <property type="molecule type" value="Genomic_DNA"/>
</dbReference>
<dbReference type="Proteomes" id="UP000611640">
    <property type="component" value="Chromosome"/>
</dbReference>
<accession>A0A7R7HY05</accession>
<dbReference type="Gene3D" id="2.60.200.20">
    <property type="match status" value="1"/>
</dbReference>
<name>A0A7R7HY05_9ACTN</name>
<evidence type="ECO:0000256" key="1">
    <source>
        <dbReference type="ARBA" id="ARBA00022553"/>
    </source>
</evidence>
<evidence type="ECO:0000256" key="2">
    <source>
        <dbReference type="SAM" id="MobiDB-lite"/>
    </source>
</evidence>
<dbReference type="PROSITE" id="PS50006">
    <property type="entry name" value="FHA_DOMAIN"/>
    <property type="match status" value="1"/>
</dbReference>
<sequence>MRRDDEVPPAAPDATSVLHLGDLADVLDDPRTEVAATDLARNLPPGAKMLVVKNGPNAPAQFLLDAPSTVAGRHADSDILLDDATVSRKHVEFARHGGRIVARDLGSLNGTYLNKERIDTATLASGDEVQIGKFRLVYVASGQPGTEPEPPADGPAPPPVTRREPGPSGPIGRFFARLFGRR</sequence>
<feature type="region of interest" description="Disordered" evidence="2">
    <location>
        <begin position="141"/>
        <end position="182"/>
    </location>
</feature>
<protein>
    <recommendedName>
        <fullName evidence="3">FHA domain-containing protein</fullName>
    </recommendedName>
</protein>
<dbReference type="InterPro" id="IPR008984">
    <property type="entry name" value="SMAD_FHA_dom_sf"/>
</dbReference>
<keyword evidence="1" id="KW-0597">Phosphoprotein</keyword>
<feature type="compositionally biased region" description="Pro residues" evidence="2">
    <location>
        <begin position="147"/>
        <end position="160"/>
    </location>
</feature>
<dbReference type="SUPFAM" id="SSF49879">
    <property type="entry name" value="SMAD/FHA domain"/>
    <property type="match status" value="1"/>
</dbReference>
<dbReference type="SMART" id="SM00240">
    <property type="entry name" value="FHA"/>
    <property type="match status" value="1"/>
</dbReference>
<evidence type="ECO:0000259" key="3">
    <source>
        <dbReference type="PROSITE" id="PS50006"/>
    </source>
</evidence>